<proteinExistence type="inferred from homology"/>
<evidence type="ECO:0000256" key="2">
    <source>
        <dbReference type="ARBA" id="ARBA00005369"/>
    </source>
</evidence>
<keyword evidence="6 7" id="KW-0949">S-adenosyl-L-methionine</keyword>
<evidence type="ECO:0000313" key="8">
    <source>
        <dbReference type="EMBL" id="UFP96288.1"/>
    </source>
</evidence>
<protein>
    <recommendedName>
        <fullName evidence="7">Protein-L-isoaspartate O-methyltransferase</fullName>
        <ecNumber evidence="7">2.1.1.77</ecNumber>
    </recommendedName>
    <alternativeName>
        <fullName evidence="7">L-isoaspartyl protein carboxyl methyltransferase</fullName>
    </alternativeName>
    <alternativeName>
        <fullName evidence="7">Protein L-isoaspartyl methyltransferase</fullName>
    </alternativeName>
    <alternativeName>
        <fullName evidence="7">Protein-beta-aspartate methyltransferase</fullName>
        <shortName evidence="7">PIMT</shortName>
    </alternativeName>
</protein>
<dbReference type="Proteomes" id="UP001054846">
    <property type="component" value="Chromosome"/>
</dbReference>
<feature type="active site" evidence="7">
    <location>
        <position position="81"/>
    </location>
</feature>
<evidence type="ECO:0000256" key="1">
    <source>
        <dbReference type="ARBA" id="ARBA00004496"/>
    </source>
</evidence>
<dbReference type="PANTHER" id="PTHR11579">
    <property type="entry name" value="PROTEIN-L-ISOASPARTATE O-METHYLTRANSFERASE"/>
    <property type="match status" value="1"/>
</dbReference>
<evidence type="ECO:0000256" key="3">
    <source>
        <dbReference type="ARBA" id="ARBA00022490"/>
    </source>
</evidence>
<dbReference type="RefSeq" id="WP_230843532.1">
    <property type="nucleotide sequence ID" value="NZ_CP063845.1"/>
</dbReference>
<dbReference type="GO" id="GO:0004719">
    <property type="term" value="F:protein-L-isoaspartate (D-aspartate) O-methyltransferase activity"/>
    <property type="evidence" value="ECO:0007669"/>
    <property type="project" value="UniProtKB-EC"/>
</dbReference>
<dbReference type="EMBL" id="CP063845">
    <property type="protein sequence ID" value="UFP96288.1"/>
    <property type="molecule type" value="Genomic_DNA"/>
</dbReference>
<comment type="subcellular location">
    <subcellularLocation>
        <location evidence="1 7">Cytoplasm</location>
    </subcellularLocation>
</comment>
<evidence type="ECO:0000313" key="9">
    <source>
        <dbReference type="Proteomes" id="UP001054846"/>
    </source>
</evidence>
<dbReference type="PANTHER" id="PTHR11579:SF0">
    <property type="entry name" value="PROTEIN-L-ISOASPARTATE(D-ASPARTATE) O-METHYLTRANSFERASE"/>
    <property type="match status" value="1"/>
</dbReference>
<dbReference type="SUPFAM" id="SSF53335">
    <property type="entry name" value="S-adenosyl-L-methionine-dependent methyltransferases"/>
    <property type="match status" value="1"/>
</dbReference>
<sequence length="238" mass="26690">MFVPPFGPFEPPVGLLAQQTDDYQIRRQRMVDQQLRLRGIEAPAVLAAMAKVPRHRFVPPPLARQAYEDRPLPIGYNQTISQPFIVAYMSEAARITPGAKVLEIGTGSGYQAAVLAEMAAKIYTIEIVPELARQAERTLRDLGYRNVRVRSGDGYQGWPQHAPFDAIVVTAAPERIPQPLIDQLAVHGRLIVPVGTQSEDQRMTVLTRTPGGIIEQKTFPVRFVPLTREKPKEYQPYR</sequence>
<name>A0ABY3PRX7_9CYAN</name>
<keyword evidence="3 7" id="KW-0963">Cytoplasm</keyword>
<evidence type="ECO:0000256" key="6">
    <source>
        <dbReference type="ARBA" id="ARBA00022691"/>
    </source>
</evidence>
<gene>
    <name evidence="7" type="primary">pcm</name>
    <name evidence="8" type="ORF">ISF26_08800</name>
</gene>
<dbReference type="CDD" id="cd02440">
    <property type="entry name" value="AdoMet_MTases"/>
    <property type="match status" value="1"/>
</dbReference>
<keyword evidence="4 7" id="KW-0489">Methyltransferase</keyword>
<comment type="catalytic activity">
    <reaction evidence="7">
        <text>[protein]-L-isoaspartate + S-adenosyl-L-methionine = [protein]-L-isoaspartate alpha-methyl ester + S-adenosyl-L-homocysteine</text>
        <dbReference type="Rhea" id="RHEA:12705"/>
        <dbReference type="Rhea" id="RHEA-COMP:12143"/>
        <dbReference type="Rhea" id="RHEA-COMP:12144"/>
        <dbReference type="ChEBI" id="CHEBI:57856"/>
        <dbReference type="ChEBI" id="CHEBI:59789"/>
        <dbReference type="ChEBI" id="CHEBI:90596"/>
        <dbReference type="ChEBI" id="CHEBI:90598"/>
        <dbReference type="EC" id="2.1.1.77"/>
    </reaction>
</comment>
<dbReference type="InterPro" id="IPR029063">
    <property type="entry name" value="SAM-dependent_MTases_sf"/>
</dbReference>
<evidence type="ECO:0000256" key="4">
    <source>
        <dbReference type="ARBA" id="ARBA00022603"/>
    </source>
</evidence>
<comment type="similarity">
    <text evidence="2 7">Belongs to the methyltransferase superfamily. L-isoaspartyl/D-aspartyl protein methyltransferase family.</text>
</comment>
<keyword evidence="5 7" id="KW-0808">Transferase</keyword>
<dbReference type="Pfam" id="PF01135">
    <property type="entry name" value="PCMT"/>
    <property type="match status" value="1"/>
</dbReference>
<dbReference type="Gene3D" id="3.40.50.150">
    <property type="entry name" value="Vaccinia Virus protein VP39"/>
    <property type="match status" value="1"/>
</dbReference>
<dbReference type="NCBIfam" id="NF001453">
    <property type="entry name" value="PRK00312.1"/>
    <property type="match status" value="1"/>
</dbReference>
<keyword evidence="9" id="KW-1185">Reference proteome</keyword>
<dbReference type="PROSITE" id="PS01279">
    <property type="entry name" value="PCMT"/>
    <property type="match status" value="1"/>
</dbReference>
<dbReference type="InterPro" id="IPR000682">
    <property type="entry name" value="PCMT"/>
</dbReference>
<dbReference type="NCBIfam" id="TIGR00080">
    <property type="entry name" value="pimt"/>
    <property type="match status" value="1"/>
</dbReference>
<reference evidence="8 9" key="1">
    <citation type="journal article" date="2021" name="Genome Biol. Evol.">
        <title>Complete Genome Sequencing of a Novel Gloeobacter Species from a Waterfall Cave in Mexico.</title>
        <authorList>
            <person name="Saw J.H."/>
            <person name="Cardona T."/>
            <person name="Montejano G."/>
        </authorList>
    </citation>
    <scope>NUCLEOTIDE SEQUENCE [LARGE SCALE GENOMIC DNA]</scope>
    <source>
        <strain evidence="8">MG652769</strain>
    </source>
</reference>
<dbReference type="HAMAP" id="MF_00090">
    <property type="entry name" value="PIMT"/>
    <property type="match status" value="1"/>
</dbReference>
<dbReference type="EC" id="2.1.1.77" evidence="7"/>
<evidence type="ECO:0000256" key="7">
    <source>
        <dbReference type="HAMAP-Rule" id="MF_00090"/>
    </source>
</evidence>
<organism evidence="8 9">
    <name type="scientific">Gloeobacter morelensis MG652769</name>
    <dbReference type="NCBI Taxonomy" id="2781736"/>
    <lineage>
        <taxon>Bacteria</taxon>
        <taxon>Bacillati</taxon>
        <taxon>Cyanobacteriota</taxon>
        <taxon>Cyanophyceae</taxon>
        <taxon>Gloeobacterales</taxon>
        <taxon>Gloeobacteraceae</taxon>
        <taxon>Gloeobacter</taxon>
        <taxon>Gloeobacter morelensis</taxon>
    </lineage>
</organism>
<comment type="function">
    <text evidence="7">Catalyzes the methyl esterification of L-isoaspartyl residues in peptides and proteins that result from spontaneous decomposition of normal L-aspartyl and L-asparaginyl residues. It plays a role in the repair and/or degradation of damaged proteins.</text>
</comment>
<dbReference type="GO" id="GO:0032259">
    <property type="term" value="P:methylation"/>
    <property type="evidence" value="ECO:0007669"/>
    <property type="project" value="UniProtKB-KW"/>
</dbReference>
<evidence type="ECO:0000256" key="5">
    <source>
        <dbReference type="ARBA" id="ARBA00022679"/>
    </source>
</evidence>
<accession>A0ABY3PRX7</accession>